<dbReference type="RefSeq" id="WP_075743081.1">
    <property type="nucleotide sequence ID" value="NZ_CP016076.1"/>
</dbReference>
<dbReference type="EMBL" id="CP016076">
    <property type="protein sequence ID" value="APU17845.1"/>
    <property type="molecule type" value="Genomic_DNA"/>
</dbReference>
<feature type="compositionally biased region" description="Low complexity" evidence="1">
    <location>
        <begin position="300"/>
        <end position="309"/>
    </location>
</feature>
<protein>
    <recommendedName>
        <fullName evidence="4">PPE family domain-containing protein</fullName>
    </recommendedName>
</protein>
<dbReference type="InterPro" id="IPR038332">
    <property type="entry name" value="PPE_sf"/>
</dbReference>
<evidence type="ECO:0000313" key="3">
    <source>
        <dbReference type="Proteomes" id="UP000185511"/>
    </source>
</evidence>
<feature type="compositionally biased region" description="Pro residues" evidence="1">
    <location>
        <begin position="393"/>
        <end position="404"/>
    </location>
</feature>
<dbReference type="KEGG" id="acad:UA74_29265"/>
<organism evidence="2 3">
    <name type="scientific">Actinoalloteichus fjordicus</name>
    <dbReference type="NCBI Taxonomy" id="1612552"/>
    <lineage>
        <taxon>Bacteria</taxon>
        <taxon>Bacillati</taxon>
        <taxon>Actinomycetota</taxon>
        <taxon>Actinomycetes</taxon>
        <taxon>Pseudonocardiales</taxon>
        <taxon>Pseudonocardiaceae</taxon>
        <taxon>Actinoalloteichus</taxon>
    </lineage>
</organism>
<feature type="compositionally biased region" description="Low complexity" evidence="1">
    <location>
        <begin position="173"/>
        <end position="187"/>
    </location>
</feature>
<dbReference type="SUPFAM" id="SSF140459">
    <property type="entry name" value="PE/PPE dimer-like"/>
    <property type="match status" value="1"/>
</dbReference>
<feature type="compositionally biased region" description="Pro residues" evidence="1">
    <location>
        <begin position="426"/>
        <end position="439"/>
    </location>
</feature>
<dbReference type="Proteomes" id="UP000185511">
    <property type="component" value="Chromosome"/>
</dbReference>
<gene>
    <name evidence="2" type="ORF">UA74_29265</name>
</gene>
<feature type="compositionally biased region" description="Low complexity" evidence="1">
    <location>
        <begin position="326"/>
        <end position="344"/>
    </location>
</feature>
<reference evidence="3" key="1">
    <citation type="submission" date="2016-06" db="EMBL/GenBank/DDBJ databases">
        <title>Complete genome sequence of Actinoalloteichus fjordicus DSM 46855 (=ADI127-17), type strain of the new species Actinoalloteichus fjordicus.</title>
        <authorList>
            <person name="Ruckert C."/>
            <person name="Nouioui I."/>
            <person name="Willmese J."/>
            <person name="van Wezel G."/>
            <person name="Klenk H.-P."/>
            <person name="Kalinowski J."/>
            <person name="Zotchev S.B."/>
        </authorList>
    </citation>
    <scope>NUCLEOTIDE SEQUENCE [LARGE SCALE GENOMIC DNA]</scope>
    <source>
        <strain evidence="3">ADI127-7</strain>
    </source>
</reference>
<accession>A0AAC9LKB1</accession>
<proteinExistence type="predicted"/>
<name>A0AAC9LKB1_9PSEU</name>
<feature type="compositionally biased region" description="Pro residues" evidence="1">
    <location>
        <begin position="277"/>
        <end position="299"/>
    </location>
</feature>
<dbReference type="Gene3D" id="1.20.1260.20">
    <property type="entry name" value="PPE superfamily"/>
    <property type="match status" value="1"/>
</dbReference>
<feature type="compositionally biased region" description="Low complexity" evidence="1">
    <location>
        <begin position="194"/>
        <end position="206"/>
    </location>
</feature>
<feature type="compositionally biased region" description="Pro residues" evidence="1">
    <location>
        <begin position="255"/>
        <end position="270"/>
    </location>
</feature>
<evidence type="ECO:0000313" key="2">
    <source>
        <dbReference type="EMBL" id="APU17845.1"/>
    </source>
</evidence>
<evidence type="ECO:0000256" key="1">
    <source>
        <dbReference type="SAM" id="MobiDB-lite"/>
    </source>
</evidence>
<keyword evidence="3" id="KW-1185">Reference proteome</keyword>
<feature type="region of interest" description="Disordered" evidence="1">
    <location>
        <begin position="173"/>
        <end position="541"/>
    </location>
</feature>
<sequence length="541" mass="54530">MTATNWDGIAHQQLVDWFRAGSTDSATASAVRWREHVGGSLGRVAELVDGALRDGGAVWHGAAAEAMRDGVSPLARFALDAQDASVRIGTGVDQWVAAFEHVTRELPAPIRVTDDEAWRDQPVAALLGTVTDREAVEGQAREAEERARALARAYERTVGTTIDELPLFAPALPAGAAGTDRPPGASAPHPPAPAAGLPAPLGQPDARPGSHAAPISGLGEAARRAGPPSGPGLPGRSPHTPQGTVTPYQSAPQHPAAPHPSPSYSPPGMPVPGHSSPAPPAARTPQAQPPQGPIPPGPAPQGRIPQAAIWHGRGSPGATPQARTHSGPATPAPSQAAPPSAGVGPTPGGAVPGLPRAGSGGSTHTAPGARNRAVAPPATASHPGTPQATSINPPAPTGFHPPGPSVAGPASRPPAAQPPELQAPMPQAPGSPAAPPPTQPSAEPTLAQQFGPEAVRQYDIADSAGGSGSAGSSAAPFQPSVLDRPAWGPDAGPSRSAPRSSGHAHQRERDAPEYLEPVDEMWGDTGHAAPAVLGDELFDQR</sequence>
<feature type="compositionally biased region" description="Polar residues" evidence="1">
    <location>
        <begin position="382"/>
        <end position="392"/>
    </location>
</feature>
<dbReference type="AlphaFoldDB" id="A0AAC9LKB1"/>
<evidence type="ECO:0008006" key="4">
    <source>
        <dbReference type="Google" id="ProtNLM"/>
    </source>
</evidence>